<evidence type="ECO:0000256" key="8">
    <source>
        <dbReference type="ARBA" id="ARBA00022777"/>
    </source>
</evidence>
<comment type="catalytic activity">
    <reaction evidence="12">
        <text>L-seryl-[protein] + ATP = O-phospho-L-seryl-[protein] + ADP + H(+)</text>
        <dbReference type="Rhea" id="RHEA:17989"/>
        <dbReference type="Rhea" id="RHEA-COMP:9863"/>
        <dbReference type="Rhea" id="RHEA-COMP:11604"/>
        <dbReference type="ChEBI" id="CHEBI:15378"/>
        <dbReference type="ChEBI" id="CHEBI:29999"/>
        <dbReference type="ChEBI" id="CHEBI:30616"/>
        <dbReference type="ChEBI" id="CHEBI:83421"/>
        <dbReference type="ChEBI" id="CHEBI:456216"/>
        <dbReference type="EC" id="2.7.11.1"/>
    </reaction>
</comment>
<dbReference type="PANTHER" id="PTHR22984:SF25">
    <property type="entry name" value="PROTEIN KINASE DOMAIN-CONTAINING PROTEIN"/>
    <property type="match status" value="1"/>
</dbReference>
<dbReference type="OrthoDB" id="8596411at2759"/>
<evidence type="ECO:0000256" key="11">
    <source>
        <dbReference type="ARBA" id="ARBA00047899"/>
    </source>
</evidence>
<dbReference type="PROSITE" id="PS50011">
    <property type="entry name" value="PROTEIN_KINASE_DOM"/>
    <property type="match status" value="1"/>
</dbReference>
<dbReference type="GO" id="GO:0005737">
    <property type="term" value="C:cytoplasm"/>
    <property type="evidence" value="ECO:0007669"/>
    <property type="project" value="TreeGrafter"/>
</dbReference>
<dbReference type="InParanoid" id="E4XNX6"/>
<dbReference type="InterPro" id="IPR051138">
    <property type="entry name" value="PIM_Ser/Thr_kinase"/>
</dbReference>
<keyword evidence="9" id="KW-0067">ATP-binding</keyword>
<dbReference type="Proteomes" id="UP000001307">
    <property type="component" value="Unassembled WGS sequence"/>
</dbReference>
<dbReference type="InterPro" id="IPR000719">
    <property type="entry name" value="Prot_kinase_dom"/>
</dbReference>
<evidence type="ECO:0000256" key="3">
    <source>
        <dbReference type="ARBA" id="ARBA00012513"/>
    </source>
</evidence>
<evidence type="ECO:0000256" key="1">
    <source>
        <dbReference type="ARBA" id="ARBA00004192"/>
    </source>
</evidence>
<dbReference type="PANTHER" id="PTHR22984">
    <property type="entry name" value="SERINE/THREONINE-PROTEIN KINASE PIM"/>
    <property type="match status" value="1"/>
</dbReference>
<feature type="domain" description="Protein kinase" evidence="13">
    <location>
        <begin position="25"/>
        <end position="281"/>
    </location>
</feature>
<proteinExistence type="inferred from homology"/>
<dbReference type="AlphaFoldDB" id="E4XNX6"/>
<keyword evidence="8" id="KW-0418">Kinase</keyword>
<evidence type="ECO:0000256" key="7">
    <source>
        <dbReference type="ARBA" id="ARBA00022741"/>
    </source>
</evidence>
<evidence type="ECO:0000256" key="12">
    <source>
        <dbReference type="ARBA" id="ARBA00048679"/>
    </source>
</evidence>
<dbReference type="EC" id="2.7.11.1" evidence="3"/>
<dbReference type="InterPro" id="IPR011009">
    <property type="entry name" value="Kinase-like_dom_sf"/>
</dbReference>
<evidence type="ECO:0000256" key="5">
    <source>
        <dbReference type="ARBA" id="ARBA00022527"/>
    </source>
</evidence>
<organism evidence="14">
    <name type="scientific">Oikopleura dioica</name>
    <name type="common">Tunicate</name>
    <dbReference type="NCBI Taxonomy" id="34765"/>
    <lineage>
        <taxon>Eukaryota</taxon>
        <taxon>Metazoa</taxon>
        <taxon>Chordata</taxon>
        <taxon>Tunicata</taxon>
        <taxon>Appendicularia</taxon>
        <taxon>Copelata</taxon>
        <taxon>Oikopleuridae</taxon>
        <taxon>Oikopleura</taxon>
    </lineage>
</organism>
<comment type="catalytic activity">
    <reaction evidence="11">
        <text>L-threonyl-[protein] + ATP = O-phospho-L-threonyl-[protein] + ADP + H(+)</text>
        <dbReference type="Rhea" id="RHEA:46608"/>
        <dbReference type="Rhea" id="RHEA-COMP:11060"/>
        <dbReference type="Rhea" id="RHEA-COMP:11605"/>
        <dbReference type="ChEBI" id="CHEBI:15378"/>
        <dbReference type="ChEBI" id="CHEBI:30013"/>
        <dbReference type="ChEBI" id="CHEBI:30616"/>
        <dbReference type="ChEBI" id="CHEBI:61977"/>
        <dbReference type="ChEBI" id="CHEBI:456216"/>
        <dbReference type="EC" id="2.7.11.1"/>
    </reaction>
</comment>
<dbReference type="InterPro" id="IPR008271">
    <property type="entry name" value="Ser/Thr_kinase_AS"/>
</dbReference>
<evidence type="ECO:0000256" key="6">
    <source>
        <dbReference type="ARBA" id="ARBA00022679"/>
    </source>
</evidence>
<gene>
    <name evidence="14" type="ORF">GSOID_T00016731001</name>
</gene>
<evidence type="ECO:0000259" key="13">
    <source>
        <dbReference type="PROSITE" id="PS50011"/>
    </source>
</evidence>
<evidence type="ECO:0000313" key="14">
    <source>
        <dbReference type="EMBL" id="CBY11564.1"/>
    </source>
</evidence>
<keyword evidence="7" id="KW-0547">Nucleotide-binding</keyword>
<comment type="subcellular location">
    <subcellularLocation>
        <location evidence="1">Host cytoplasm</location>
    </subcellularLocation>
</comment>
<evidence type="ECO:0000313" key="15">
    <source>
        <dbReference type="Proteomes" id="UP000001307"/>
    </source>
</evidence>
<dbReference type="GO" id="GO:0004674">
    <property type="term" value="F:protein serine/threonine kinase activity"/>
    <property type="evidence" value="ECO:0007669"/>
    <property type="project" value="UniProtKB-KW"/>
</dbReference>
<dbReference type="EMBL" id="FN653087">
    <property type="protein sequence ID" value="CBY11564.1"/>
    <property type="molecule type" value="Genomic_DNA"/>
</dbReference>
<comment type="similarity">
    <text evidence="2">Belongs to the protein kinase superfamily. CAMK Ser/Thr protein kinase family. PIM subfamily.</text>
</comment>
<keyword evidence="10" id="KW-1035">Host cytoplasm</keyword>
<evidence type="ECO:0000256" key="10">
    <source>
        <dbReference type="ARBA" id="ARBA00023200"/>
    </source>
</evidence>
<dbReference type="Pfam" id="PF00069">
    <property type="entry name" value="Pkinase"/>
    <property type="match status" value="1"/>
</dbReference>
<sequence>MANCNIQSHNVTESPFLQQIFDAKYTVNKTLRKSANGVIYAATDNFTKEQLVLKQIAKRPDDIFKNRLSMEIQLHEAASRACPDNIAEFYEYYERNQSSIANYVIAMERPKNSIDIFQFVSRFGRMSPLHGQWVMAQLVQTALKLKEAGVCHHDIKDENILVSLTDFKVKLIDFGCAKVQSNLPQKRFCGTELFFPPEFFRLKRYFQDRVTVWQLGCVMFIVLVGKLPFTTKDDVVRNLWIANRPELRTIHPCAADLISQMLHPDQIKRIRLEDIFCHPFWSIKF</sequence>
<dbReference type="GO" id="GO:0030430">
    <property type="term" value="C:host cell cytoplasm"/>
    <property type="evidence" value="ECO:0007669"/>
    <property type="project" value="UniProtKB-SubCell"/>
</dbReference>
<dbReference type="SUPFAM" id="SSF56112">
    <property type="entry name" value="Protein kinase-like (PK-like)"/>
    <property type="match status" value="1"/>
</dbReference>
<evidence type="ECO:0000256" key="2">
    <source>
        <dbReference type="ARBA" id="ARBA00005505"/>
    </source>
</evidence>
<protein>
    <recommendedName>
        <fullName evidence="4">Serine/threonine-protein kinase 1</fullName>
        <ecNumber evidence="3">2.7.11.1</ecNumber>
    </recommendedName>
</protein>
<evidence type="ECO:0000256" key="9">
    <source>
        <dbReference type="ARBA" id="ARBA00022840"/>
    </source>
</evidence>
<dbReference type="SMART" id="SM00220">
    <property type="entry name" value="S_TKc"/>
    <property type="match status" value="1"/>
</dbReference>
<dbReference type="GO" id="GO:0005524">
    <property type="term" value="F:ATP binding"/>
    <property type="evidence" value="ECO:0007669"/>
    <property type="project" value="UniProtKB-KW"/>
</dbReference>
<accession>E4XNX6</accession>
<dbReference type="PROSITE" id="PS00108">
    <property type="entry name" value="PROTEIN_KINASE_ST"/>
    <property type="match status" value="1"/>
</dbReference>
<dbReference type="Gene3D" id="1.10.510.10">
    <property type="entry name" value="Transferase(Phosphotransferase) domain 1"/>
    <property type="match status" value="1"/>
</dbReference>
<keyword evidence="5" id="KW-0723">Serine/threonine-protein kinase</keyword>
<name>E4XNX6_OIKDI</name>
<keyword evidence="6" id="KW-0808">Transferase</keyword>
<reference evidence="14" key="1">
    <citation type="journal article" date="2010" name="Science">
        <title>Plasticity of animal genome architecture unmasked by rapid evolution of a pelagic tunicate.</title>
        <authorList>
            <person name="Denoeud F."/>
            <person name="Henriet S."/>
            <person name="Mungpakdee S."/>
            <person name="Aury J.M."/>
            <person name="Da Silva C."/>
            <person name="Brinkmann H."/>
            <person name="Mikhaleva J."/>
            <person name="Olsen L.C."/>
            <person name="Jubin C."/>
            <person name="Canestro C."/>
            <person name="Bouquet J.M."/>
            <person name="Danks G."/>
            <person name="Poulain J."/>
            <person name="Campsteijn C."/>
            <person name="Adamski M."/>
            <person name="Cross I."/>
            <person name="Yadetie F."/>
            <person name="Muffato M."/>
            <person name="Louis A."/>
            <person name="Butcher S."/>
            <person name="Tsagkogeorga G."/>
            <person name="Konrad A."/>
            <person name="Singh S."/>
            <person name="Jensen M.F."/>
            <person name="Cong E.H."/>
            <person name="Eikeseth-Otteraa H."/>
            <person name="Noel B."/>
            <person name="Anthouard V."/>
            <person name="Porcel B.M."/>
            <person name="Kachouri-Lafond R."/>
            <person name="Nishino A."/>
            <person name="Ugolini M."/>
            <person name="Chourrout P."/>
            <person name="Nishida H."/>
            <person name="Aasland R."/>
            <person name="Huzurbazar S."/>
            <person name="Westhof E."/>
            <person name="Delsuc F."/>
            <person name="Lehrach H."/>
            <person name="Reinhardt R."/>
            <person name="Weissenbach J."/>
            <person name="Roy S.W."/>
            <person name="Artiguenave F."/>
            <person name="Postlethwait J.H."/>
            <person name="Manak J.R."/>
            <person name="Thompson E.M."/>
            <person name="Jaillon O."/>
            <person name="Du Pasquier L."/>
            <person name="Boudinot P."/>
            <person name="Liberles D.A."/>
            <person name="Volff J.N."/>
            <person name="Philippe H."/>
            <person name="Lenhard B."/>
            <person name="Roest Crollius H."/>
            <person name="Wincker P."/>
            <person name="Chourrout D."/>
        </authorList>
    </citation>
    <scope>NUCLEOTIDE SEQUENCE [LARGE SCALE GENOMIC DNA]</scope>
</reference>
<evidence type="ECO:0000256" key="4">
    <source>
        <dbReference type="ARBA" id="ARBA00016885"/>
    </source>
</evidence>
<keyword evidence="15" id="KW-1185">Reference proteome</keyword>